<comment type="caution">
    <text evidence="3">The sequence shown here is derived from an EMBL/GenBank/DDBJ whole genome shotgun (WGS) entry which is preliminary data.</text>
</comment>
<sequence>MTKIKMTRRRLGVLAASAAGIATARPALAAWPERPITLIVAFPAGGGTDVAARTLARFMEKHVGQSIVVLNRGGAGGEIGWSEMVRSAPDGYTIAFINTPNIVSIPIERQARYKLEDFAPVANVVDDPGAFLVAPDSPFRTLRDLVSYAKGKPEEVTYGTTGIGSDDHLAALAFERQAGIRLTHVPFAGAGPVRNAIIGRQIAVASMNIGEGITDMRQNQLRCLGQMAETRWAESQDTPTFREQGFDVIQSSMRGLAAPAGIPGAVLARLAEAAKAAMEDPEFRHIASQQALPLRFLGPEEYGATLVALRGQLTELWKAHPWKE</sequence>
<organism evidence="3 4">
    <name type="scientific">Roseomonas indoligenes</name>
    <dbReference type="NCBI Taxonomy" id="2820811"/>
    <lineage>
        <taxon>Bacteria</taxon>
        <taxon>Pseudomonadati</taxon>
        <taxon>Pseudomonadota</taxon>
        <taxon>Alphaproteobacteria</taxon>
        <taxon>Acetobacterales</taxon>
        <taxon>Roseomonadaceae</taxon>
        <taxon>Roseomonas</taxon>
    </lineage>
</organism>
<dbReference type="EMBL" id="JAGIZA010000006">
    <property type="protein sequence ID" value="MBP0493485.1"/>
    <property type="molecule type" value="Genomic_DNA"/>
</dbReference>
<dbReference type="Gene3D" id="3.40.190.150">
    <property type="entry name" value="Bordetella uptake gene, domain 1"/>
    <property type="match status" value="1"/>
</dbReference>
<dbReference type="RefSeq" id="WP_209373834.1">
    <property type="nucleotide sequence ID" value="NZ_JAGIZA010000006.1"/>
</dbReference>
<dbReference type="Pfam" id="PF03401">
    <property type="entry name" value="TctC"/>
    <property type="match status" value="1"/>
</dbReference>
<dbReference type="CDD" id="cd07012">
    <property type="entry name" value="PBP2_Bug_TTT"/>
    <property type="match status" value="1"/>
</dbReference>
<dbReference type="InterPro" id="IPR042100">
    <property type="entry name" value="Bug_dom1"/>
</dbReference>
<evidence type="ECO:0000313" key="3">
    <source>
        <dbReference type="EMBL" id="MBP0493485.1"/>
    </source>
</evidence>
<evidence type="ECO:0000256" key="1">
    <source>
        <dbReference type="ARBA" id="ARBA00006987"/>
    </source>
</evidence>
<dbReference type="AlphaFoldDB" id="A0A940MYP4"/>
<protein>
    <submittedName>
        <fullName evidence="3">Tripartite tricarboxylate transporter substrate binding protein</fullName>
    </submittedName>
</protein>
<dbReference type="InterPro" id="IPR005064">
    <property type="entry name" value="BUG"/>
</dbReference>
<reference evidence="3" key="1">
    <citation type="submission" date="2021-03" db="EMBL/GenBank/DDBJ databases">
        <authorList>
            <person name="So Y."/>
        </authorList>
    </citation>
    <scope>NUCLEOTIDE SEQUENCE</scope>
    <source>
        <strain evidence="3">SG15</strain>
    </source>
</reference>
<dbReference type="PANTHER" id="PTHR42928">
    <property type="entry name" value="TRICARBOXYLATE-BINDING PROTEIN"/>
    <property type="match status" value="1"/>
</dbReference>
<dbReference type="Gene3D" id="3.40.190.10">
    <property type="entry name" value="Periplasmic binding protein-like II"/>
    <property type="match status" value="1"/>
</dbReference>
<keyword evidence="4" id="KW-1185">Reference proteome</keyword>
<dbReference type="SUPFAM" id="SSF53850">
    <property type="entry name" value="Periplasmic binding protein-like II"/>
    <property type="match status" value="1"/>
</dbReference>
<evidence type="ECO:0000256" key="2">
    <source>
        <dbReference type="SAM" id="SignalP"/>
    </source>
</evidence>
<feature type="chain" id="PRO_5037396115" evidence="2">
    <location>
        <begin position="30"/>
        <end position="324"/>
    </location>
</feature>
<keyword evidence="2" id="KW-0732">Signal</keyword>
<name>A0A940MYP4_9PROT</name>
<feature type="signal peptide" evidence="2">
    <location>
        <begin position="1"/>
        <end position="29"/>
    </location>
</feature>
<evidence type="ECO:0000313" key="4">
    <source>
        <dbReference type="Proteomes" id="UP000677537"/>
    </source>
</evidence>
<comment type="similarity">
    <text evidence="1">Belongs to the UPF0065 (bug) family.</text>
</comment>
<dbReference type="PIRSF" id="PIRSF017082">
    <property type="entry name" value="YflP"/>
    <property type="match status" value="1"/>
</dbReference>
<dbReference type="PANTHER" id="PTHR42928:SF5">
    <property type="entry name" value="BLR1237 PROTEIN"/>
    <property type="match status" value="1"/>
</dbReference>
<gene>
    <name evidence="3" type="ORF">J5Y10_11925</name>
</gene>
<dbReference type="Proteomes" id="UP000677537">
    <property type="component" value="Unassembled WGS sequence"/>
</dbReference>
<accession>A0A940MYP4</accession>
<proteinExistence type="inferred from homology"/>